<dbReference type="EMBL" id="CAVNYO010000434">
    <property type="protein sequence ID" value="CAK5279173.1"/>
    <property type="molecule type" value="Genomic_DNA"/>
</dbReference>
<accession>A0AAD2Q5Q9</accession>
<evidence type="ECO:0000313" key="3">
    <source>
        <dbReference type="EMBL" id="CAK5279173.1"/>
    </source>
</evidence>
<dbReference type="GO" id="GO:0004523">
    <property type="term" value="F:RNA-DNA hybrid ribonuclease activity"/>
    <property type="evidence" value="ECO:0007669"/>
    <property type="project" value="InterPro"/>
</dbReference>
<organism evidence="3 4">
    <name type="scientific">Mycena citricolor</name>
    <dbReference type="NCBI Taxonomy" id="2018698"/>
    <lineage>
        <taxon>Eukaryota</taxon>
        <taxon>Fungi</taxon>
        <taxon>Dikarya</taxon>
        <taxon>Basidiomycota</taxon>
        <taxon>Agaricomycotina</taxon>
        <taxon>Agaricomycetes</taxon>
        <taxon>Agaricomycetidae</taxon>
        <taxon>Agaricales</taxon>
        <taxon>Marasmiineae</taxon>
        <taxon>Mycenaceae</taxon>
        <taxon>Mycena</taxon>
    </lineage>
</organism>
<dbReference type="CDD" id="cd01650">
    <property type="entry name" value="RT_nLTR_like"/>
    <property type="match status" value="1"/>
</dbReference>
<comment type="caution">
    <text evidence="3">The sequence shown here is derived from an EMBL/GenBank/DDBJ whole genome shotgun (WGS) entry which is preliminary data.</text>
</comment>
<dbReference type="InterPro" id="IPR036397">
    <property type="entry name" value="RNaseH_sf"/>
</dbReference>
<protein>
    <recommendedName>
        <fullName evidence="2">RNase H type-1 domain-containing protein</fullName>
    </recommendedName>
</protein>
<feature type="domain" description="RNase H type-1" evidence="2">
    <location>
        <begin position="809"/>
        <end position="949"/>
    </location>
</feature>
<dbReference type="SUPFAM" id="SSF53098">
    <property type="entry name" value="Ribonuclease H-like"/>
    <property type="match status" value="1"/>
</dbReference>
<dbReference type="InterPro" id="IPR012337">
    <property type="entry name" value="RNaseH-like_sf"/>
</dbReference>
<gene>
    <name evidence="3" type="ORF">MYCIT1_LOCUS29003</name>
</gene>
<name>A0AAD2Q5Q9_9AGAR</name>
<dbReference type="PANTHER" id="PTHR33481">
    <property type="entry name" value="REVERSE TRANSCRIPTASE"/>
    <property type="match status" value="1"/>
</dbReference>
<dbReference type="CDD" id="cd09276">
    <property type="entry name" value="Rnase_HI_RT_non_LTR"/>
    <property type="match status" value="1"/>
</dbReference>
<dbReference type="InterPro" id="IPR002156">
    <property type="entry name" value="RNaseH_domain"/>
</dbReference>
<feature type="region of interest" description="Disordered" evidence="1">
    <location>
        <begin position="210"/>
        <end position="231"/>
    </location>
</feature>
<dbReference type="Proteomes" id="UP001295794">
    <property type="component" value="Unassembled WGS sequence"/>
</dbReference>
<dbReference type="GO" id="GO:0003676">
    <property type="term" value="F:nucleic acid binding"/>
    <property type="evidence" value="ECO:0007669"/>
    <property type="project" value="InterPro"/>
</dbReference>
<dbReference type="AlphaFoldDB" id="A0AAD2Q5Q9"/>
<feature type="region of interest" description="Disordered" evidence="1">
    <location>
        <begin position="1128"/>
        <end position="1149"/>
    </location>
</feature>
<dbReference type="Gene3D" id="3.30.420.10">
    <property type="entry name" value="Ribonuclease H-like superfamily/Ribonuclease H"/>
    <property type="match status" value="1"/>
</dbReference>
<reference evidence="3" key="1">
    <citation type="submission" date="2023-11" db="EMBL/GenBank/DDBJ databases">
        <authorList>
            <person name="De Vega J J."/>
            <person name="De Vega J J."/>
        </authorList>
    </citation>
    <scope>NUCLEOTIDE SEQUENCE</scope>
</reference>
<evidence type="ECO:0000256" key="1">
    <source>
        <dbReference type="SAM" id="MobiDB-lite"/>
    </source>
</evidence>
<evidence type="ECO:0000259" key="2">
    <source>
        <dbReference type="PROSITE" id="PS50879"/>
    </source>
</evidence>
<dbReference type="InterPro" id="IPR000477">
    <property type="entry name" value="RT_dom"/>
</dbReference>
<sequence>MAMTLPKGIPTLKAHGTGNYTRTDNVFCSTPLAKSFITCNTTPDMRPPCTDHMPIISTLDLGLGRTTQAQRRVWRATNWGEFRRTLTTELANRPPNPLRTPEEVKEEIKAIDEAIDTAVHKHVPLSKPCPHSKRWWNPGLSKERRLTQKMQRASYAHRHIPEHPAHEMARTMRNRLTEKIRKTKEQHWRSWLQGLTETDVWTAQKLVAGPASDGGKTRMPALRTDTGTRTAHAVTTDEEKAKILHAEFFPPKPPHSLVPDQQTYPEPVYRWKPLSDTIIYAAIAKLKPYKARQPGTAPNCVYIYNAAQLVPRLGRVFRAGDRLGYYPREWNRIHTVVLRKPGKASYETPASYRPIVLAKGHMSIENAARNLQVTTEVELAGILPQSQFGARPGRATTDALHVVTKIAKDAWRREQVASVLCTDVKGAFPSVDLDVLTHELRMAGIPRQHTDWIQRRYAGRKAIITFDGYTSEPIDVENGLDQGDPHSGLLWLIYNSGLAKIPDRKQGEHDVTFVDDETLIATGKDFKETHQKIRDMLERPGGLAEWARSHNTTFGPAKYQLVDLSRRRVKKPFQPNKTMPEPRPDMKLGSHKIISAPAVKLLGVWIDRELRWKEQAAAAIAKGHTWLNQVSRLARPSHGVGPPEMRRLYLATCVPRMLYAADVFLTTTRHNSEEGTIPTAGALPKLRSIQRRAAILITGGMNTTPTDALDIHARLLPIHLQVKKTRHRAAVRLATLSKVHPLHGAVHNAAARYVKRHRTPLHELMHEFDLHPRQMEDIRPIRQPADWRPQIKIASRTTKETAIAQERSDPAKWKVYTDGSGIDGQIGAAAVLYHNGTIKAIARKYMGTDDQHTVYEAEGIGLNLAIGLIAEQRDLQGSVSIYADNTSAIDATRSRMPNPSHYIWDALDSATTRLRQIKPTVEITIRWSPGHMDILGNEKADEEAKAAAMSRTTNPRRTDPLLHKSLHGTLPFSKSANVQAYNAALKARANADWKKSMRYNRLGKLLPNAPTNKFQKLTKDIPRRQASILTQLRTGHAPLASHLHRIGKNESPRCQACQLENETVAHYLLACPAHEAARRLMNEDGGPNTRDITKLLSSPKITPHLMRYISRTKRFTRTMGEVDQIEGIDTTTRRGDNHGTRQRPHTSRC</sequence>
<dbReference type="PANTHER" id="PTHR33481:SF1">
    <property type="entry name" value="ENDONUCLEASE_EXONUCLEASE_PHOSPHATASE DOMAIN-CONTAINING PROTEIN-RELATED"/>
    <property type="match status" value="1"/>
</dbReference>
<dbReference type="PROSITE" id="PS50879">
    <property type="entry name" value="RNASE_H_1"/>
    <property type="match status" value="1"/>
</dbReference>
<proteinExistence type="predicted"/>
<dbReference type="Pfam" id="PF00078">
    <property type="entry name" value="RVT_1"/>
    <property type="match status" value="1"/>
</dbReference>
<keyword evidence="4" id="KW-1185">Reference proteome</keyword>
<evidence type="ECO:0000313" key="4">
    <source>
        <dbReference type="Proteomes" id="UP001295794"/>
    </source>
</evidence>
<dbReference type="Pfam" id="PF00075">
    <property type="entry name" value="RNase_H"/>
    <property type="match status" value="1"/>
</dbReference>
<feature type="compositionally biased region" description="Basic residues" evidence="1">
    <location>
        <begin position="1140"/>
        <end position="1149"/>
    </location>
</feature>